<dbReference type="EMBL" id="JAWRVI010000002">
    <property type="protein sequence ID" value="KAK4095144.1"/>
    <property type="molecule type" value="Genomic_DNA"/>
</dbReference>
<protein>
    <submittedName>
        <fullName evidence="1">Uncharacterized protein</fullName>
    </submittedName>
</protein>
<proteinExistence type="predicted"/>
<reference evidence="1 2" key="1">
    <citation type="journal article" date="2024" name="Microbiol. Resour. Announc.">
        <title>Genome annotations for the ascomycete fungi Trichoderma harzianum, Trichoderma aggressivum, and Purpureocillium lilacinum.</title>
        <authorList>
            <person name="Beijen E.P.W."/>
            <person name="Ohm R.A."/>
        </authorList>
    </citation>
    <scope>NUCLEOTIDE SEQUENCE [LARGE SCALE GENOMIC DNA]</scope>
    <source>
        <strain evidence="1 2">CBS 150709</strain>
    </source>
</reference>
<accession>A0ABR0CFF2</accession>
<name>A0ABR0CFF2_PURLI</name>
<gene>
    <name evidence="1" type="ORF">Purlil1_840</name>
</gene>
<sequence>MSVEYSYVALGVNHDVIYVVSVRTARPGDSHSPGWRDHKPKRLKYFKAEHLPRNEIRRLRRFDATDAGGNLSDWATLGQDGATTMPAAAPSQSPRRHAATKGSWMAPHGFLAANLPGVTGQRYLIWLLASGMAADRA</sequence>
<organism evidence="1 2">
    <name type="scientific">Purpureocillium lilacinum</name>
    <name type="common">Paecilomyces lilacinus</name>
    <dbReference type="NCBI Taxonomy" id="33203"/>
    <lineage>
        <taxon>Eukaryota</taxon>
        <taxon>Fungi</taxon>
        <taxon>Dikarya</taxon>
        <taxon>Ascomycota</taxon>
        <taxon>Pezizomycotina</taxon>
        <taxon>Sordariomycetes</taxon>
        <taxon>Hypocreomycetidae</taxon>
        <taxon>Hypocreales</taxon>
        <taxon>Ophiocordycipitaceae</taxon>
        <taxon>Purpureocillium</taxon>
    </lineage>
</organism>
<keyword evidence="2" id="KW-1185">Reference proteome</keyword>
<evidence type="ECO:0000313" key="1">
    <source>
        <dbReference type="EMBL" id="KAK4095144.1"/>
    </source>
</evidence>
<evidence type="ECO:0000313" key="2">
    <source>
        <dbReference type="Proteomes" id="UP001287286"/>
    </source>
</evidence>
<dbReference type="Proteomes" id="UP001287286">
    <property type="component" value="Unassembled WGS sequence"/>
</dbReference>
<comment type="caution">
    <text evidence="1">The sequence shown here is derived from an EMBL/GenBank/DDBJ whole genome shotgun (WGS) entry which is preliminary data.</text>
</comment>